<keyword evidence="2" id="KW-1185">Reference proteome</keyword>
<evidence type="ECO:0000313" key="1">
    <source>
        <dbReference type="EMBL" id="SNX47885.1"/>
    </source>
</evidence>
<protein>
    <submittedName>
        <fullName evidence="1">Uncharacterized protein</fullName>
    </submittedName>
</protein>
<dbReference type="RefSeq" id="WP_096993113.1">
    <property type="nucleotide sequence ID" value="NZ_JBHSII010000006.1"/>
</dbReference>
<organism evidence="1 2">
    <name type="scientific">Vibrio thalassae</name>
    <dbReference type="NCBI Taxonomy" id="1243014"/>
    <lineage>
        <taxon>Bacteria</taxon>
        <taxon>Pseudomonadati</taxon>
        <taxon>Pseudomonadota</taxon>
        <taxon>Gammaproteobacteria</taxon>
        <taxon>Vibrionales</taxon>
        <taxon>Vibrionaceae</taxon>
        <taxon>Vibrio</taxon>
    </lineage>
</organism>
<evidence type="ECO:0000313" key="2">
    <source>
        <dbReference type="Proteomes" id="UP000219336"/>
    </source>
</evidence>
<dbReference type="AlphaFoldDB" id="A0A240EIU4"/>
<sequence length="119" mass="13665">MYQAYFVEIDTLGVECPLTKQVLEEKLCSRVECSFPLPNAWNEHNARHDDDGTLLGFSYDYQEFEQRYQAFLIELIGETVLDYSGWSIGIHDQIETAVCLEWTTTAGSIFIILELETST</sequence>
<name>A0A240EIU4_9VIBR</name>
<gene>
    <name evidence="1" type="ORF">VTH8203_01500</name>
</gene>
<dbReference type="Proteomes" id="UP000219336">
    <property type="component" value="Unassembled WGS sequence"/>
</dbReference>
<reference evidence="2" key="1">
    <citation type="submission" date="2016-06" db="EMBL/GenBank/DDBJ databases">
        <authorList>
            <person name="Rodrigo-Torres L."/>
            <person name="Arahal R.D."/>
            <person name="Lucena T."/>
        </authorList>
    </citation>
    <scope>NUCLEOTIDE SEQUENCE [LARGE SCALE GENOMIC DNA]</scope>
    <source>
        <strain evidence="2">CECT8203</strain>
    </source>
</reference>
<dbReference type="EMBL" id="OANU01000015">
    <property type="protein sequence ID" value="SNX47885.1"/>
    <property type="molecule type" value="Genomic_DNA"/>
</dbReference>
<accession>A0A240EIU4</accession>
<proteinExistence type="predicted"/>